<name>A0A9W7XKL8_9FUNG</name>
<evidence type="ECO:0000313" key="5">
    <source>
        <dbReference type="EMBL" id="KAJ1646702.1"/>
    </source>
</evidence>
<dbReference type="InterPro" id="IPR045237">
    <property type="entry name" value="COPS7/eIF3m"/>
</dbReference>
<comment type="similarity">
    <text evidence="1">Belongs to the CSN7/EIF3M family. CSN7 subfamily.</text>
</comment>
<proteinExistence type="inferred from homology"/>
<dbReference type="EMBL" id="JANBOH010000051">
    <property type="protein sequence ID" value="KAJ1646702.1"/>
    <property type="molecule type" value="Genomic_DNA"/>
</dbReference>
<reference evidence="5" key="1">
    <citation type="submission" date="2022-07" db="EMBL/GenBank/DDBJ databases">
        <title>Phylogenomic reconstructions and comparative analyses of Kickxellomycotina fungi.</title>
        <authorList>
            <person name="Reynolds N.K."/>
            <person name="Stajich J.E."/>
            <person name="Barry K."/>
            <person name="Grigoriev I.V."/>
            <person name="Crous P."/>
            <person name="Smith M.E."/>
        </authorList>
    </citation>
    <scope>NUCLEOTIDE SEQUENCE</scope>
    <source>
        <strain evidence="5">NBRC 105413</strain>
    </source>
</reference>
<feature type="compositionally biased region" description="Polar residues" evidence="3">
    <location>
        <begin position="217"/>
        <end position="229"/>
    </location>
</feature>
<dbReference type="PANTHER" id="PTHR15350:SF5">
    <property type="entry name" value="COP9 SIGNALOSOME COMPLEX SUBUNIT 7"/>
    <property type="match status" value="1"/>
</dbReference>
<evidence type="ECO:0000313" key="6">
    <source>
        <dbReference type="Proteomes" id="UP001145021"/>
    </source>
</evidence>
<accession>A0A9W7XKL8</accession>
<evidence type="ECO:0000256" key="2">
    <source>
        <dbReference type="ARBA" id="ARBA00022790"/>
    </source>
</evidence>
<dbReference type="GO" id="GO:0008180">
    <property type="term" value="C:COP9 signalosome"/>
    <property type="evidence" value="ECO:0007669"/>
    <property type="project" value="UniProtKB-KW"/>
</dbReference>
<comment type="caution">
    <text evidence="5">The sequence shown here is derived from an EMBL/GenBank/DDBJ whole genome shotgun (WGS) entry which is preliminary data.</text>
</comment>
<keyword evidence="6" id="KW-1185">Reference proteome</keyword>
<sequence>MSLKTVSTKADALSVIQKALDDEEIYHFGRLLESPVISKLNVSDEFKGYVRLLEIFSFETLGDYRKCQDQLPRLSERQVEKLKQLTLVSLAVDSKVISYENLMKELEFNSEQQVEDMVIDAIYKNLLSAKLDQQRQLIEVDYVVGRDVRKGDLQKIHSMLSEWVTVCEDVMDDLTYNIEKANSDAVSRRTDEREFTLTLQELRTRHAVASATGGNQGNIARTDSQFSSSEYRDEQKRTGGRF</sequence>
<organism evidence="5 6">
    <name type="scientific">Coemansia asiatica</name>
    <dbReference type="NCBI Taxonomy" id="1052880"/>
    <lineage>
        <taxon>Eukaryota</taxon>
        <taxon>Fungi</taxon>
        <taxon>Fungi incertae sedis</taxon>
        <taxon>Zoopagomycota</taxon>
        <taxon>Kickxellomycotina</taxon>
        <taxon>Kickxellomycetes</taxon>
        <taxon>Kickxellales</taxon>
        <taxon>Kickxellaceae</taxon>
        <taxon>Coemansia</taxon>
    </lineage>
</organism>
<dbReference type="Proteomes" id="UP001145021">
    <property type="component" value="Unassembled WGS sequence"/>
</dbReference>
<dbReference type="AlphaFoldDB" id="A0A9W7XKL8"/>
<evidence type="ECO:0000259" key="4">
    <source>
        <dbReference type="PROSITE" id="PS50250"/>
    </source>
</evidence>
<dbReference type="Pfam" id="PF01399">
    <property type="entry name" value="PCI"/>
    <property type="match status" value="1"/>
</dbReference>
<keyword evidence="2" id="KW-0736">Signalosome</keyword>
<feature type="domain" description="PCI" evidence="4">
    <location>
        <begin position="1"/>
        <end position="145"/>
    </location>
</feature>
<dbReference type="PANTHER" id="PTHR15350">
    <property type="entry name" value="COP9 SIGNALOSOME COMPLEX SUBUNIT 7/DENDRITIC CELL PROTEIN GA17"/>
    <property type="match status" value="1"/>
</dbReference>
<evidence type="ECO:0000256" key="3">
    <source>
        <dbReference type="SAM" id="MobiDB-lite"/>
    </source>
</evidence>
<dbReference type="PROSITE" id="PS50250">
    <property type="entry name" value="PCI"/>
    <property type="match status" value="1"/>
</dbReference>
<dbReference type="InterPro" id="IPR000717">
    <property type="entry name" value="PCI_dom"/>
</dbReference>
<protein>
    <recommendedName>
        <fullName evidence="4">PCI domain-containing protein</fullName>
    </recommendedName>
</protein>
<gene>
    <name evidence="5" type="ORF">LPJ64_001816</name>
</gene>
<feature type="compositionally biased region" description="Basic and acidic residues" evidence="3">
    <location>
        <begin position="230"/>
        <end position="242"/>
    </location>
</feature>
<dbReference type="SMART" id="SM00088">
    <property type="entry name" value="PINT"/>
    <property type="match status" value="1"/>
</dbReference>
<feature type="region of interest" description="Disordered" evidence="3">
    <location>
        <begin position="208"/>
        <end position="242"/>
    </location>
</feature>
<evidence type="ECO:0000256" key="1">
    <source>
        <dbReference type="ARBA" id="ARBA00008482"/>
    </source>
</evidence>